<evidence type="ECO:0000313" key="13">
    <source>
        <dbReference type="Proteomes" id="UP000019132"/>
    </source>
</evidence>
<dbReference type="GO" id="GO:0004794">
    <property type="term" value="F:threonine deaminase activity"/>
    <property type="evidence" value="ECO:0007669"/>
    <property type="project" value="UniProtKB-EC"/>
</dbReference>
<dbReference type="UniPathway" id="UPA00047">
    <property type="reaction ID" value="UER00054"/>
</dbReference>
<dbReference type="eggNOG" id="KOG1250">
    <property type="taxonomic scope" value="Eukaryota"/>
</dbReference>
<keyword evidence="13" id="KW-1185">Reference proteome</keyword>
<evidence type="ECO:0000256" key="9">
    <source>
        <dbReference type="ARBA" id="ARBA00023239"/>
    </source>
</evidence>
<evidence type="ECO:0000256" key="6">
    <source>
        <dbReference type="ARBA" id="ARBA00022605"/>
    </source>
</evidence>
<reference evidence="13" key="1">
    <citation type="journal article" date="2010" name="Genome Biol.">
        <title>Genome sequence of the necrotrophic plant pathogen Pythium ultimum reveals original pathogenicity mechanisms and effector repertoire.</title>
        <authorList>
            <person name="Levesque C.A."/>
            <person name="Brouwer H."/>
            <person name="Cano L."/>
            <person name="Hamilton J.P."/>
            <person name="Holt C."/>
            <person name="Huitema E."/>
            <person name="Raffaele S."/>
            <person name="Robideau G.P."/>
            <person name="Thines M."/>
            <person name="Win J."/>
            <person name="Zerillo M.M."/>
            <person name="Beakes G.W."/>
            <person name="Boore J.L."/>
            <person name="Busam D."/>
            <person name="Dumas B."/>
            <person name="Ferriera S."/>
            <person name="Fuerstenberg S.I."/>
            <person name="Gachon C.M."/>
            <person name="Gaulin E."/>
            <person name="Govers F."/>
            <person name="Grenville-Briggs L."/>
            <person name="Horner N."/>
            <person name="Hostetler J."/>
            <person name="Jiang R.H."/>
            <person name="Johnson J."/>
            <person name="Krajaejun T."/>
            <person name="Lin H."/>
            <person name="Meijer H.J."/>
            <person name="Moore B."/>
            <person name="Morris P."/>
            <person name="Phuntmart V."/>
            <person name="Puiu D."/>
            <person name="Shetty J."/>
            <person name="Stajich J.E."/>
            <person name="Tripathy S."/>
            <person name="Wawra S."/>
            <person name="van West P."/>
            <person name="Whitty B.R."/>
            <person name="Coutinho P.M."/>
            <person name="Henrissat B."/>
            <person name="Martin F."/>
            <person name="Thomas P.D."/>
            <person name="Tyler B.M."/>
            <person name="De Vries R.P."/>
            <person name="Kamoun S."/>
            <person name="Yandell M."/>
            <person name="Tisserat N."/>
            <person name="Buell C.R."/>
        </authorList>
    </citation>
    <scope>NUCLEOTIDE SEQUENCE</scope>
    <source>
        <strain evidence="13">DAOM:BR144</strain>
    </source>
</reference>
<reference evidence="12" key="3">
    <citation type="submission" date="2015-02" db="UniProtKB">
        <authorList>
            <consortium name="EnsemblProtists"/>
        </authorList>
    </citation>
    <scope>IDENTIFICATION</scope>
    <source>
        <strain evidence="12">DAOM BR144</strain>
    </source>
</reference>
<keyword evidence="8" id="KW-0663">Pyridoxal phosphate</keyword>
<dbReference type="InParanoid" id="K3X2T2"/>
<comment type="similarity">
    <text evidence="4">Belongs to the serine/threonine dehydratase family.</text>
</comment>
<dbReference type="PANTHER" id="PTHR48078:SF11">
    <property type="entry name" value="THREONINE DEHYDRATASE, MITOCHONDRIAL"/>
    <property type="match status" value="1"/>
</dbReference>
<dbReference type="EC" id="4.3.1.19" evidence="5"/>
<evidence type="ECO:0000256" key="5">
    <source>
        <dbReference type="ARBA" id="ARBA00012096"/>
    </source>
</evidence>
<evidence type="ECO:0000256" key="1">
    <source>
        <dbReference type="ARBA" id="ARBA00001274"/>
    </source>
</evidence>
<evidence type="ECO:0000259" key="11">
    <source>
        <dbReference type="PROSITE" id="PS51672"/>
    </source>
</evidence>
<evidence type="ECO:0000256" key="2">
    <source>
        <dbReference type="ARBA" id="ARBA00001933"/>
    </source>
</evidence>
<comment type="cofactor">
    <cofactor evidence="2">
        <name>pyridoxal 5'-phosphate</name>
        <dbReference type="ChEBI" id="CHEBI:597326"/>
    </cofactor>
</comment>
<dbReference type="Pfam" id="PF00585">
    <property type="entry name" value="Thr_dehydrat_C"/>
    <property type="match status" value="2"/>
</dbReference>
<proteinExistence type="inferred from homology"/>
<dbReference type="SUPFAM" id="SSF55021">
    <property type="entry name" value="ACT-like"/>
    <property type="match status" value="2"/>
</dbReference>
<dbReference type="GO" id="GO:0003941">
    <property type="term" value="F:L-serine ammonia-lyase activity"/>
    <property type="evidence" value="ECO:0007669"/>
    <property type="project" value="TreeGrafter"/>
</dbReference>
<keyword evidence="7" id="KW-0412">Isoleucine biosynthesis</keyword>
<dbReference type="InterPro" id="IPR045865">
    <property type="entry name" value="ACT-like_dom_sf"/>
</dbReference>
<dbReference type="Pfam" id="PF00291">
    <property type="entry name" value="PALP"/>
    <property type="match status" value="1"/>
</dbReference>
<evidence type="ECO:0000313" key="12">
    <source>
        <dbReference type="EnsemblProtists" id="PYU1_T011531"/>
    </source>
</evidence>
<dbReference type="GO" id="GO:0009097">
    <property type="term" value="P:isoleucine biosynthetic process"/>
    <property type="evidence" value="ECO:0007669"/>
    <property type="project" value="UniProtKB-UniPathway"/>
</dbReference>
<name>K3X2T2_GLOUD</name>
<dbReference type="Gene3D" id="3.40.1020.10">
    <property type="entry name" value="Biosynthetic Threonine Deaminase, Domain 3"/>
    <property type="match status" value="1"/>
</dbReference>
<dbReference type="OMA" id="DKTARIC"/>
<dbReference type="InterPro" id="IPR001721">
    <property type="entry name" value="TD_ACT-like"/>
</dbReference>
<dbReference type="SUPFAM" id="SSF53686">
    <property type="entry name" value="Tryptophan synthase beta subunit-like PLP-dependent enzymes"/>
    <property type="match status" value="1"/>
</dbReference>
<evidence type="ECO:0000256" key="4">
    <source>
        <dbReference type="ARBA" id="ARBA00010869"/>
    </source>
</evidence>
<dbReference type="GO" id="GO:0006567">
    <property type="term" value="P:L-threonine catabolic process"/>
    <property type="evidence" value="ECO:0007669"/>
    <property type="project" value="TreeGrafter"/>
</dbReference>
<keyword evidence="6" id="KW-0028">Amino-acid biosynthesis</keyword>
<feature type="domain" description="ACT-like" evidence="11">
    <location>
        <begin position="259"/>
        <end position="309"/>
    </location>
</feature>
<dbReference type="InterPro" id="IPR050147">
    <property type="entry name" value="Ser/Thr_Dehydratase"/>
</dbReference>
<dbReference type="HOGENOM" id="CLU_021152_0_0_1"/>
<sequence length="309" mass="34385">TSGQWPDAIFVPVGGGGLISGLATFVKEVAPSVKVIGVETEGANLLQESLKHGERVTFANVNRFTEEVGIKSIGEENFRLCKEFVDDVVTVTTDEICSAIKDVFGDTRSLMEPTGAISVAGAKKYARTRNAKNEKFVAVLAAANMDFDRLRFVTERSDDRERFMAVKMPEVRGSYQRLYNMIYPRNVTEFTYRMNSQQDKTARICMSIQTASEAEFADVLNAINSEEGMQATDLANNELAKSHLRHLVGGRAENVSNERLFRLEFPERPGALKDFLDTLGDVANAKWNVSLFHYRNHGADIGRVLVAFQ</sequence>
<dbReference type="Proteomes" id="UP000019132">
    <property type="component" value="Unassembled WGS sequence"/>
</dbReference>
<dbReference type="VEuPathDB" id="FungiDB:PYU1_G011505"/>
<dbReference type="CDD" id="cd04907">
    <property type="entry name" value="ACT_ThrD-I_2"/>
    <property type="match status" value="1"/>
</dbReference>
<accession>K3X2T2</accession>
<protein>
    <recommendedName>
        <fullName evidence="5">threonine ammonia-lyase</fullName>
        <ecNumber evidence="5">4.3.1.19</ecNumber>
    </recommendedName>
</protein>
<dbReference type="InterPro" id="IPR036052">
    <property type="entry name" value="TrpB-like_PALP_sf"/>
</dbReference>
<dbReference type="PROSITE" id="PS51672">
    <property type="entry name" value="ACT_LIKE"/>
    <property type="match status" value="2"/>
</dbReference>
<evidence type="ECO:0000256" key="10">
    <source>
        <dbReference type="ARBA" id="ARBA00023304"/>
    </source>
</evidence>
<comment type="catalytic activity">
    <reaction evidence="1">
        <text>L-threonine = 2-oxobutanoate + NH4(+)</text>
        <dbReference type="Rhea" id="RHEA:22108"/>
        <dbReference type="ChEBI" id="CHEBI:16763"/>
        <dbReference type="ChEBI" id="CHEBI:28938"/>
        <dbReference type="ChEBI" id="CHEBI:57926"/>
        <dbReference type="EC" id="4.3.1.19"/>
    </reaction>
</comment>
<dbReference type="STRING" id="431595.K3X2T2"/>
<reference evidence="13" key="2">
    <citation type="submission" date="2010-04" db="EMBL/GenBank/DDBJ databases">
        <authorList>
            <person name="Buell R."/>
            <person name="Hamilton J."/>
            <person name="Hostetler J."/>
        </authorList>
    </citation>
    <scope>NUCLEOTIDE SEQUENCE [LARGE SCALE GENOMIC DNA]</scope>
    <source>
        <strain evidence="13">DAOM:BR144</strain>
    </source>
</reference>
<keyword evidence="10" id="KW-0100">Branched-chain amino acid biosynthesis</keyword>
<dbReference type="PANTHER" id="PTHR48078">
    <property type="entry name" value="THREONINE DEHYDRATASE, MITOCHONDRIAL-RELATED"/>
    <property type="match status" value="1"/>
</dbReference>
<dbReference type="AlphaFoldDB" id="K3X2T2"/>
<organism evidence="12 13">
    <name type="scientific">Globisporangium ultimum (strain ATCC 200006 / CBS 805.95 / DAOM BR144)</name>
    <name type="common">Pythium ultimum</name>
    <dbReference type="NCBI Taxonomy" id="431595"/>
    <lineage>
        <taxon>Eukaryota</taxon>
        <taxon>Sar</taxon>
        <taxon>Stramenopiles</taxon>
        <taxon>Oomycota</taxon>
        <taxon>Peronosporomycetes</taxon>
        <taxon>Pythiales</taxon>
        <taxon>Pythiaceae</taxon>
        <taxon>Globisporangium</taxon>
    </lineage>
</organism>
<keyword evidence="9" id="KW-0456">Lyase</keyword>
<dbReference type="InterPro" id="IPR001926">
    <property type="entry name" value="TrpB-like_PALP"/>
</dbReference>
<evidence type="ECO:0000256" key="8">
    <source>
        <dbReference type="ARBA" id="ARBA00022898"/>
    </source>
</evidence>
<dbReference type="EMBL" id="GL376571">
    <property type="status" value="NOT_ANNOTATED_CDS"/>
    <property type="molecule type" value="Genomic_DNA"/>
</dbReference>
<evidence type="ECO:0000256" key="7">
    <source>
        <dbReference type="ARBA" id="ARBA00022624"/>
    </source>
</evidence>
<feature type="domain" description="ACT-like" evidence="11">
    <location>
        <begin position="162"/>
        <end position="236"/>
    </location>
</feature>
<dbReference type="InterPro" id="IPR038110">
    <property type="entry name" value="TD_ACT-like_sf"/>
</dbReference>
<dbReference type="EnsemblProtists" id="PYU1_T011531">
    <property type="protein sequence ID" value="PYU1_T011531"/>
    <property type="gene ID" value="PYU1_G011505"/>
</dbReference>
<dbReference type="GO" id="GO:0006565">
    <property type="term" value="P:L-serine catabolic process"/>
    <property type="evidence" value="ECO:0007669"/>
    <property type="project" value="TreeGrafter"/>
</dbReference>
<evidence type="ECO:0000256" key="3">
    <source>
        <dbReference type="ARBA" id="ARBA00004810"/>
    </source>
</evidence>
<dbReference type="Gene3D" id="3.40.50.1100">
    <property type="match status" value="1"/>
</dbReference>
<comment type="pathway">
    <text evidence="3">Amino-acid biosynthesis; L-isoleucine biosynthesis; 2-oxobutanoate from L-threonine: step 1/1.</text>
</comment>